<comment type="caution">
    <text evidence="2">The sequence shown here is derived from an EMBL/GenBank/DDBJ whole genome shotgun (WGS) entry which is preliminary data.</text>
</comment>
<dbReference type="OrthoDB" id="2403531at2759"/>
<evidence type="ECO:0000256" key="1">
    <source>
        <dbReference type="SAM" id="MobiDB-lite"/>
    </source>
</evidence>
<gene>
    <name evidence="2" type="ORF">RFULGI_LOCUS15348</name>
</gene>
<sequence length="147" mass="17526">MAKLHSYYVTNVASELKYANIDITNNEKQIEDLIRICQFGNQESNEFEEFNEFKESNEKSENKEYDKSEDDKSGENNEFEDNESEEEDVSEEFEETQEINILNNIDNYFNFNNDEFWQVLNMNISVIIELYELEISNNDTKFDANDF</sequence>
<evidence type="ECO:0000313" key="3">
    <source>
        <dbReference type="Proteomes" id="UP000789396"/>
    </source>
</evidence>
<dbReference type="AlphaFoldDB" id="A0A9N9JC97"/>
<name>A0A9N9JC97_9GLOM</name>
<proteinExistence type="predicted"/>
<dbReference type="Proteomes" id="UP000789396">
    <property type="component" value="Unassembled WGS sequence"/>
</dbReference>
<feature type="compositionally biased region" description="Acidic residues" evidence="1">
    <location>
        <begin position="77"/>
        <end position="95"/>
    </location>
</feature>
<organism evidence="2 3">
    <name type="scientific">Racocetra fulgida</name>
    <dbReference type="NCBI Taxonomy" id="60492"/>
    <lineage>
        <taxon>Eukaryota</taxon>
        <taxon>Fungi</taxon>
        <taxon>Fungi incertae sedis</taxon>
        <taxon>Mucoromycota</taxon>
        <taxon>Glomeromycotina</taxon>
        <taxon>Glomeromycetes</taxon>
        <taxon>Diversisporales</taxon>
        <taxon>Gigasporaceae</taxon>
        <taxon>Racocetra</taxon>
    </lineage>
</organism>
<feature type="compositionally biased region" description="Basic and acidic residues" evidence="1">
    <location>
        <begin position="51"/>
        <end position="75"/>
    </location>
</feature>
<accession>A0A9N9JC97</accession>
<protein>
    <submittedName>
        <fullName evidence="2">18748_t:CDS:1</fullName>
    </submittedName>
</protein>
<feature type="region of interest" description="Disordered" evidence="1">
    <location>
        <begin position="48"/>
        <end position="95"/>
    </location>
</feature>
<evidence type="ECO:0000313" key="2">
    <source>
        <dbReference type="EMBL" id="CAG8774815.1"/>
    </source>
</evidence>
<dbReference type="EMBL" id="CAJVPZ010048798">
    <property type="protein sequence ID" value="CAG8774815.1"/>
    <property type="molecule type" value="Genomic_DNA"/>
</dbReference>
<reference evidence="2" key="1">
    <citation type="submission" date="2021-06" db="EMBL/GenBank/DDBJ databases">
        <authorList>
            <person name="Kallberg Y."/>
            <person name="Tangrot J."/>
            <person name="Rosling A."/>
        </authorList>
    </citation>
    <scope>NUCLEOTIDE SEQUENCE</scope>
    <source>
        <strain evidence="2">IN212</strain>
    </source>
</reference>
<keyword evidence="3" id="KW-1185">Reference proteome</keyword>